<dbReference type="CDD" id="cd00130">
    <property type="entry name" value="PAS"/>
    <property type="match status" value="1"/>
</dbReference>
<evidence type="ECO:0000259" key="4">
    <source>
        <dbReference type="PROSITE" id="PS50109"/>
    </source>
</evidence>
<organism evidence="6 7">
    <name type="scientific">Halocynthiibacter halioticoli</name>
    <dbReference type="NCBI Taxonomy" id="2986804"/>
    <lineage>
        <taxon>Bacteria</taxon>
        <taxon>Pseudomonadati</taxon>
        <taxon>Pseudomonadota</taxon>
        <taxon>Alphaproteobacteria</taxon>
        <taxon>Rhodobacterales</taxon>
        <taxon>Paracoccaceae</taxon>
        <taxon>Halocynthiibacter</taxon>
    </lineage>
</organism>
<dbReference type="NCBIfam" id="TIGR00229">
    <property type="entry name" value="sensory_box"/>
    <property type="match status" value="1"/>
</dbReference>
<comment type="caution">
    <text evidence="6">The sequence shown here is derived from an EMBL/GenBank/DDBJ whole genome shotgun (WGS) entry which is preliminary data.</text>
</comment>
<dbReference type="AlphaFoldDB" id="A0AAE3IZC6"/>
<dbReference type="Gene3D" id="3.30.450.20">
    <property type="entry name" value="PAS domain"/>
    <property type="match status" value="1"/>
</dbReference>
<dbReference type="SMART" id="SM00387">
    <property type="entry name" value="HATPase_c"/>
    <property type="match status" value="1"/>
</dbReference>
<keyword evidence="7" id="KW-1185">Reference proteome</keyword>
<protein>
    <submittedName>
        <fullName evidence="6">PAS domain-containing protein</fullName>
    </submittedName>
</protein>
<dbReference type="SMART" id="SM00086">
    <property type="entry name" value="PAC"/>
    <property type="match status" value="1"/>
</dbReference>
<gene>
    <name evidence="6" type="ORF">OH136_09900</name>
</gene>
<dbReference type="Pfam" id="PF07568">
    <property type="entry name" value="HisKA_2"/>
    <property type="match status" value="1"/>
</dbReference>
<dbReference type="InterPro" id="IPR011495">
    <property type="entry name" value="Sig_transdc_His_kin_sub2_dim/P"/>
</dbReference>
<dbReference type="Gene3D" id="3.30.565.10">
    <property type="entry name" value="Histidine kinase-like ATPase, C-terminal domain"/>
    <property type="match status" value="1"/>
</dbReference>
<evidence type="ECO:0000313" key="6">
    <source>
        <dbReference type="EMBL" id="MCV6824868.1"/>
    </source>
</evidence>
<evidence type="ECO:0000256" key="1">
    <source>
        <dbReference type="ARBA" id="ARBA00022630"/>
    </source>
</evidence>
<reference evidence="6" key="1">
    <citation type="submission" date="2022-10" db="EMBL/GenBank/DDBJ databases">
        <authorList>
            <person name="Yue Y."/>
        </authorList>
    </citation>
    <scope>NUCLEOTIDE SEQUENCE</scope>
    <source>
        <strain evidence="6">Z654</strain>
    </source>
</reference>
<dbReference type="InterPro" id="IPR000014">
    <property type="entry name" value="PAS"/>
</dbReference>
<dbReference type="PROSITE" id="PS50112">
    <property type="entry name" value="PAS"/>
    <property type="match status" value="1"/>
</dbReference>
<dbReference type="PANTHER" id="PTHR47429:SF2">
    <property type="entry name" value="PROTEIN TWIN LOV 1"/>
    <property type="match status" value="1"/>
</dbReference>
<keyword evidence="2" id="KW-0288">FMN</keyword>
<name>A0AAE3IZC6_9RHOB</name>
<feature type="domain" description="Histidine kinase" evidence="4">
    <location>
        <begin position="143"/>
        <end position="335"/>
    </location>
</feature>
<dbReference type="InterPro" id="IPR005467">
    <property type="entry name" value="His_kinase_dom"/>
</dbReference>
<dbReference type="SUPFAM" id="SSF55785">
    <property type="entry name" value="PYP-like sensor domain (PAS domain)"/>
    <property type="match status" value="1"/>
</dbReference>
<sequence>MSKNYDDTWLCEKLKDLPYSACITDPNQPDNPIVFVNDQFCEQTGYTREQAIGRNCRFLQCVESDQDEVRRIREAIDAGEEVSADVLNRFADGGLFWNRLSIKPIHDDAGQIQRFMAVQMVLKDNPYETLAEDKRRSDTALSELHHRLKNHLTLIHSSVRLQMRDTGETDGLVGVLNRIQSLQSLYSGMRQGIEAPSEMDDVDFFNYLSSICAAIAGLDENITFDQLVPEEPLMMDIDTASQVGMMVAELVTNSMRHAFDDNGGKIVLRGEVSDGKVLVAIEDNGRGLGADQEEKLGSGLGGKILKQTAKSLSAELDFNPSSEGMSVSLWLPLDRPKEDD</sequence>
<dbReference type="Proteomes" id="UP001208041">
    <property type="component" value="Unassembled WGS sequence"/>
</dbReference>
<dbReference type="InterPro" id="IPR036890">
    <property type="entry name" value="HATPase_C_sf"/>
</dbReference>
<dbReference type="SUPFAM" id="SSF55874">
    <property type="entry name" value="ATPase domain of HSP90 chaperone/DNA topoisomerase II/histidine kinase"/>
    <property type="match status" value="1"/>
</dbReference>
<feature type="domain" description="PAS" evidence="5">
    <location>
        <begin position="30"/>
        <end position="55"/>
    </location>
</feature>
<dbReference type="PROSITE" id="PS50109">
    <property type="entry name" value="HIS_KIN"/>
    <property type="match status" value="1"/>
</dbReference>
<dbReference type="EMBL" id="JAOYFC010000002">
    <property type="protein sequence ID" value="MCV6824868.1"/>
    <property type="molecule type" value="Genomic_DNA"/>
</dbReference>
<dbReference type="RefSeq" id="WP_263953717.1">
    <property type="nucleotide sequence ID" value="NZ_JAOYFC010000002.1"/>
</dbReference>
<dbReference type="PANTHER" id="PTHR47429">
    <property type="entry name" value="PROTEIN TWIN LOV 1"/>
    <property type="match status" value="1"/>
</dbReference>
<keyword evidence="3" id="KW-0157">Chromophore</keyword>
<dbReference type="Pfam" id="PF02518">
    <property type="entry name" value="HATPase_c"/>
    <property type="match status" value="1"/>
</dbReference>
<dbReference type="InterPro" id="IPR001610">
    <property type="entry name" value="PAC"/>
</dbReference>
<dbReference type="InterPro" id="IPR003594">
    <property type="entry name" value="HATPase_dom"/>
</dbReference>
<evidence type="ECO:0000256" key="2">
    <source>
        <dbReference type="ARBA" id="ARBA00022643"/>
    </source>
</evidence>
<accession>A0AAE3IZC6</accession>
<dbReference type="InterPro" id="IPR035965">
    <property type="entry name" value="PAS-like_dom_sf"/>
</dbReference>
<evidence type="ECO:0000256" key="3">
    <source>
        <dbReference type="ARBA" id="ARBA00022991"/>
    </source>
</evidence>
<evidence type="ECO:0000259" key="5">
    <source>
        <dbReference type="PROSITE" id="PS50112"/>
    </source>
</evidence>
<evidence type="ECO:0000313" key="7">
    <source>
        <dbReference type="Proteomes" id="UP001208041"/>
    </source>
</evidence>
<proteinExistence type="predicted"/>
<dbReference type="Pfam" id="PF13426">
    <property type="entry name" value="PAS_9"/>
    <property type="match status" value="1"/>
</dbReference>
<keyword evidence="1" id="KW-0285">Flavoprotein</keyword>